<feature type="region of interest" description="Disordered" evidence="1">
    <location>
        <begin position="89"/>
        <end position="112"/>
    </location>
</feature>
<evidence type="ECO:0000313" key="3">
    <source>
        <dbReference type="Proteomes" id="UP000663828"/>
    </source>
</evidence>
<name>A0A815Z6L5_ADIRI</name>
<sequence>MVKKKLNRSLFSAIVEQIDPESLSAEYHRVDNEYFAAFNSLDGVEKFHNQINEKRTMIAEQEAADNASEEEDDDDDTDMKSFAQQFLIDTPEADQARKENATTSVKTNVDTRRTRRRRNIRDLPQSSNFIFMSDNDDDNEPGNIFDSLKEKRFSHRSNRIAYEDMSSILLTLDVTQKKSKKNLDSQEPTIAIELAEPSMIKCEPTEPEHLIISHVIEAKEEPVELNVIPTVPMGFGTPEYSGRLDNYVQNIHRACSTNVSISDSVLSRPKRIRKRKRLYIEESEAAIKPKRLRKKRVQINPPSTLLTDAEIEQQFGERLSPTVKSECNDENRTDVLELEPIFQTPIEKARAKFKNALERGHTPDTFLLKIRSRESKMIEVELAIYGTADWHAHRTKVLAKIEEALRGLRVSWTKIDIRVDDYDVQICTSPQAALATPPVTISNSNSSWFLKALSECGPLIVHIHDRRYPHQRHWTKCICSQCSPNNLTPETSLPVIVSVSPAKTSPHRLSSPSILRKCHSSLNSLISTFPTIPATDFKQLTQQHGINIVSSITQCLRDLTLIVSVHTALAYLQSSTEDYQSRYQHVLDPMKSPKKNSANATVSKYFIGPDILAFEKIIKQSKANIRNAHSMRSVIFQSIPRTPLSKMIKTTTVILPKHRTTGHPLILNRSHKRHRNSASTSETTTNNNSVKQQAHFTPIIELKPILGGSTHTDEEPIRKVTKIISTNTIQKDAQRINTITTQEIAPRVIRLSIAKTSPSSSTIHLVPFQSSMNQIGSSPLIPKQINIIKPLNSSSITPAVKLANPVLISNRSQQPLIK</sequence>
<dbReference type="EMBL" id="CAJNOR010005899">
    <property type="protein sequence ID" value="CAF1579408.1"/>
    <property type="molecule type" value="Genomic_DNA"/>
</dbReference>
<accession>A0A815Z6L5</accession>
<keyword evidence="3" id="KW-1185">Reference proteome</keyword>
<dbReference type="AlphaFoldDB" id="A0A815Z6L5"/>
<reference evidence="2" key="1">
    <citation type="submission" date="2021-02" db="EMBL/GenBank/DDBJ databases">
        <authorList>
            <person name="Nowell W R."/>
        </authorList>
    </citation>
    <scope>NUCLEOTIDE SEQUENCE</scope>
</reference>
<comment type="caution">
    <text evidence="2">The sequence shown here is derived from an EMBL/GenBank/DDBJ whole genome shotgun (WGS) entry which is preliminary data.</text>
</comment>
<feature type="region of interest" description="Disordered" evidence="1">
    <location>
        <begin position="669"/>
        <end position="690"/>
    </location>
</feature>
<gene>
    <name evidence="2" type="ORF">XAT740_LOCUS45333</name>
</gene>
<proteinExistence type="predicted"/>
<dbReference type="Proteomes" id="UP000663828">
    <property type="component" value="Unassembled WGS sequence"/>
</dbReference>
<evidence type="ECO:0000256" key="1">
    <source>
        <dbReference type="SAM" id="MobiDB-lite"/>
    </source>
</evidence>
<protein>
    <submittedName>
        <fullName evidence="2">Uncharacterized protein</fullName>
    </submittedName>
</protein>
<feature type="compositionally biased region" description="Low complexity" evidence="1">
    <location>
        <begin position="677"/>
        <end position="689"/>
    </location>
</feature>
<evidence type="ECO:0000313" key="2">
    <source>
        <dbReference type="EMBL" id="CAF1579408.1"/>
    </source>
</evidence>
<organism evidence="2 3">
    <name type="scientific">Adineta ricciae</name>
    <name type="common">Rotifer</name>
    <dbReference type="NCBI Taxonomy" id="249248"/>
    <lineage>
        <taxon>Eukaryota</taxon>
        <taxon>Metazoa</taxon>
        <taxon>Spiralia</taxon>
        <taxon>Gnathifera</taxon>
        <taxon>Rotifera</taxon>
        <taxon>Eurotatoria</taxon>
        <taxon>Bdelloidea</taxon>
        <taxon>Adinetida</taxon>
        <taxon>Adinetidae</taxon>
        <taxon>Adineta</taxon>
    </lineage>
</organism>